<reference evidence="11" key="1">
    <citation type="submission" date="2010-12" db="EMBL/GenBank/DDBJ databases">
        <title>Complete sequence of Bacillus cellulosilyticus DSM 2522.</title>
        <authorList>
            <consortium name="US DOE Joint Genome Institute"/>
            <person name="Lucas S."/>
            <person name="Copeland A."/>
            <person name="Lapidus A."/>
            <person name="Cheng J.-F."/>
            <person name="Bruce D."/>
            <person name="Goodwin L."/>
            <person name="Pitluck S."/>
            <person name="Chertkov O."/>
            <person name="Detter J.C."/>
            <person name="Han C."/>
            <person name="Tapia R."/>
            <person name="Land M."/>
            <person name="Hauser L."/>
            <person name="Jeffries C."/>
            <person name="Kyrpides N."/>
            <person name="Ivanova N."/>
            <person name="Mikhailova N."/>
            <person name="Brumm P."/>
            <person name="Mead D."/>
            <person name="Woyke T."/>
        </authorList>
    </citation>
    <scope>NUCLEOTIDE SEQUENCE [LARGE SCALE GENOMIC DNA]</scope>
    <source>
        <strain evidence="11">DSM 2522</strain>
    </source>
</reference>
<feature type="modified residue" description="4-aspartylphosphate" evidence="8">
    <location>
        <position position="55"/>
    </location>
</feature>
<evidence type="ECO:0000313" key="12">
    <source>
        <dbReference type="Proteomes" id="UP000001401"/>
    </source>
</evidence>
<proteinExistence type="predicted"/>
<dbReference type="PROSITE" id="PS00041">
    <property type="entry name" value="HTH_ARAC_FAMILY_1"/>
    <property type="match status" value="1"/>
</dbReference>
<dbReference type="PANTHER" id="PTHR42713">
    <property type="entry name" value="HISTIDINE KINASE-RELATED"/>
    <property type="match status" value="1"/>
</dbReference>
<dbReference type="GO" id="GO:0000160">
    <property type="term" value="P:phosphorelay signal transduction system"/>
    <property type="evidence" value="ECO:0007669"/>
    <property type="project" value="UniProtKB-KW"/>
</dbReference>
<evidence type="ECO:0000256" key="6">
    <source>
        <dbReference type="ARBA" id="ARBA00023125"/>
    </source>
</evidence>
<dbReference type="InterPro" id="IPR018060">
    <property type="entry name" value="HTH_AraC"/>
</dbReference>
<dbReference type="InterPro" id="IPR011006">
    <property type="entry name" value="CheY-like_superfamily"/>
</dbReference>
<dbReference type="GO" id="GO:0043565">
    <property type="term" value="F:sequence-specific DNA binding"/>
    <property type="evidence" value="ECO:0007669"/>
    <property type="project" value="InterPro"/>
</dbReference>
<dbReference type="Gene3D" id="1.10.10.60">
    <property type="entry name" value="Homeodomain-like"/>
    <property type="match status" value="2"/>
</dbReference>
<dbReference type="Pfam" id="PF00072">
    <property type="entry name" value="Response_reg"/>
    <property type="match status" value="1"/>
</dbReference>
<dbReference type="GO" id="GO:0005737">
    <property type="term" value="C:cytoplasm"/>
    <property type="evidence" value="ECO:0007669"/>
    <property type="project" value="UniProtKB-SubCell"/>
</dbReference>
<evidence type="ECO:0000259" key="10">
    <source>
        <dbReference type="PROSITE" id="PS50110"/>
    </source>
</evidence>
<keyword evidence="3 8" id="KW-0597">Phosphoprotein</keyword>
<comment type="subcellular location">
    <subcellularLocation>
        <location evidence="1">Cytoplasm</location>
    </subcellularLocation>
</comment>
<evidence type="ECO:0000256" key="4">
    <source>
        <dbReference type="ARBA" id="ARBA00023012"/>
    </source>
</evidence>
<dbReference type="PANTHER" id="PTHR42713:SF3">
    <property type="entry name" value="TRANSCRIPTIONAL REGULATORY PROTEIN HPTR"/>
    <property type="match status" value="1"/>
</dbReference>
<organism evidence="11 12">
    <name type="scientific">Evansella cellulosilytica (strain ATCC 21833 / DSM 2522 / FERM P-1141 / JCM 9156 / N-4)</name>
    <name type="common">Bacillus cellulosilyticus</name>
    <dbReference type="NCBI Taxonomy" id="649639"/>
    <lineage>
        <taxon>Bacteria</taxon>
        <taxon>Bacillati</taxon>
        <taxon>Bacillota</taxon>
        <taxon>Bacilli</taxon>
        <taxon>Bacillales</taxon>
        <taxon>Bacillaceae</taxon>
        <taxon>Evansella</taxon>
    </lineage>
</organism>
<dbReference type="HOGENOM" id="CLU_000445_5_0_9"/>
<dbReference type="SUPFAM" id="SSF52172">
    <property type="entry name" value="CheY-like"/>
    <property type="match status" value="1"/>
</dbReference>
<dbReference type="InterPro" id="IPR051552">
    <property type="entry name" value="HptR"/>
</dbReference>
<feature type="domain" description="HTH araC/xylS-type" evidence="9">
    <location>
        <begin position="423"/>
        <end position="521"/>
    </location>
</feature>
<dbReference type="EMBL" id="CP002394">
    <property type="protein sequence ID" value="ADU28824.1"/>
    <property type="molecule type" value="Genomic_DNA"/>
</dbReference>
<evidence type="ECO:0000259" key="9">
    <source>
        <dbReference type="PROSITE" id="PS01124"/>
    </source>
</evidence>
<accession>E6TXL0</accession>
<keyword evidence="7" id="KW-0804">Transcription</keyword>
<dbReference type="Gene3D" id="3.40.50.2300">
    <property type="match status" value="1"/>
</dbReference>
<dbReference type="InterPro" id="IPR001789">
    <property type="entry name" value="Sig_transdc_resp-reg_receiver"/>
</dbReference>
<evidence type="ECO:0000256" key="3">
    <source>
        <dbReference type="ARBA" id="ARBA00022553"/>
    </source>
</evidence>
<dbReference type="RefSeq" id="WP_013487165.1">
    <property type="nucleotide sequence ID" value="NC_014829.1"/>
</dbReference>
<dbReference type="CDD" id="cd17536">
    <property type="entry name" value="REC_YesN-like"/>
    <property type="match status" value="1"/>
</dbReference>
<dbReference type="STRING" id="649639.Bcell_0542"/>
<dbReference type="PROSITE" id="PS01124">
    <property type="entry name" value="HTH_ARAC_FAMILY_2"/>
    <property type="match status" value="1"/>
</dbReference>
<dbReference type="PROSITE" id="PS50110">
    <property type="entry name" value="RESPONSE_REGULATORY"/>
    <property type="match status" value="1"/>
</dbReference>
<keyword evidence="2" id="KW-0963">Cytoplasm</keyword>
<protein>
    <submittedName>
        <fullName evidence="11">Two component transcriptional regulator, AraC family</fullName>
    </submittedName>
</protein>
<dbReference type="KEGG" id="bco:Bcell_0542"/>
<dbReference type="SMART" id="SM00342">
    <property type="entry name" value="HTH_ARAC"/>
    <property type="match status" value="1"/>
</dbReference>
<dbReference type="Pfam" id="PF12833">
    <property type="entry name" value="HTH_18"/>
    <property type="match status" value="1"/>
</dbReference>
<dbReference type="eggNOG" id="COG2207">
    <property type="taxonomic scope" value="Bacteria"/>
</dbReference>
<dbReference type="GO" id="GO:0003700">
    <property type="term" value="F:DNA-binding transcription factor activity"/>
    <property type="evidence" value="ECO:0007669"/>
    <property type="project" value="InterPro"/>
</dbReference>
<dbReference type="OrthoDB" id="342399at2"/>
<dbReference type="InterPro" id="IPR009057">
    <property type="entry name" value="Homeodomain-like_sf"/>
</dbReference>
<evidence type="ECO:0000313" key="11">
    <source>
        <dbReference type="EMBL" id="ADU28824.1"/>
    </source>
</evidence>
<sequence length="525" mass="61513">MYKVLLVDDEVFVRKGLRSLIEWEKCGYDVVSEADDGEDAFEVIKQISPDVVITDIKMPIVDGLELIKKVRETLDHDTKFIIISGYNDFSYAQRAVKYGVVDFVLKPIDKEEFEGILTDLHRRLEMERTARKAKDKLYLSQLIVNVFDEAVKEGEISKWSRALKMDQSQFFYYVIFEKNNVTPNKVTPDKERKCLSNIIVDALSDIEKNNQPLAIYEHEENAIGILIAAHHLIEFDHDIVQFVSRISKEVNRKANQPITAFIGTKVSKLFSIKHSYETANRIRSYKYIVEDKDVISYENVMNIPITFNDINKSLYVKLIEQMEEKNINELEKVIALIFSEFQSRRFAPWAIRTSINRCVHGIIETINSMDGNVKSMSTIEAMTNWEKYHLTLDELKKVFREFIIEGTDMIQELRKENMKGDIYKVKAYVESNYHKNISLKSIARQFYMNPVYMGQLFKKTFGMYFKEFVLKLRMDEAKKLLRQTDMLVYEIAENVGFGSTDYFVTQFEKKCKMTPTEYRNELLKK</sequence>
<dbReference type="eggNOG" id="COG4753">
    <property type="taxonomic scope" value="Bacteria"/>
</dbReference>
<dbReference type="SMART" id="SM00448">
    <property type="entry name" value="REC"/>
    <property type="match status" value="1"/>
</dbReference>
<feature type="domain" description="Response regulatory" evidence="10">
    <location>
        <begin position="3"/>
        <end position="121"/>
    </location>
</feature>
<evidence type="ECO:0000256" key="1">
    <source>
        <dbReference type="ARBA" id="ARBA00004496"/>
    </source>
</evidence>
<name>E6TXL0_EVAC2</name>
<keyword evidence="5" id="KW-0805">Transcription regulation</keyword>
<evidence type="ECO:0000256" key="8">
    <source>
        <dbReference type="PROSITE-ProRule" id="PRU00169"/>
    </source>
</evidence>
<keyword evidence="12" id="KW-1185">Reference proteome</keyword>
<evidence type="ECO:0000256" key="7">
    <source>
        <dbReference type="ARBA" id="ARBA00023163"/>
    </source>
</evidence>
<evidence type="ECO:0000256" key="5">
    <source>
        <dbReference type="ARBA" id="ARBA00023015"/>
    </source>
</evidence>
<dbReference type="InterPro" id="IPR018062">
    <property type="entry name" value="HTH_AraC-typ_CS"/>
</dbReference>
<gene>
    <name evidence="11" type="ordered locus">Bcell_0542</name>
</gene>
<dbReference type="SUPFAM" id="SSF46689">
    <property type="entry name" value="Homeodomain-like"/>
    <property type="match status" value="2"/>
</dbReference>
<keyword evidence="6" id="KW-0238">DNA-binding</keyword>
<dbReference type="Proteomes" id="UP000001401">
    <property type="component" value="Chromosome"/>
</dbReference>
<evidence type="ECO:0000256" key="2">
    <source>
        <dbReference type="ARBA" id="ARBA00022490"/>
    </source>
</evidence>
<dbReference type="AlphaFoldDB" id="E6TXL0"/>
<keyword evidence="4" id="KW-0902">Two-component regulatory system</keyword>